<keyword evidence="3" id="KW-1185">Reference proteome</keyword>
<evidence type="ECO:0000313" key="3">
    <source>
        <dbReference type="Proteomes" id="UP000019277"/>
    </source>
</evidence>
<dbReference type="EMBL" id="AYXG01000166">
    <property type="protein sequence ID" value="EWC60234.1"/>
    <property type="molecule type" value="Genomic_DNA"/>
</dbReference>
<evidence type="ECO:0000256" key="1">
    <source>
        <dbReference type="SAM" id="MobiDB-lite"/>
    </source>
</evidence>
<evidence type="ECO:0000313" key="2">
    <source>
        <dbReference type="EMBL" id="EWC60234.1"/>
    </source>
</evidence>
<dbReference type="AlphaFoldDB" id="W7J279"/>
<protein>
    <submittedName>
        <fullName evidence="2">Uncharacterized protein</fullName>
    </submittedName>
</protein>
<organism evidence="2 3">
    <name type="scientific">Actinokineospora spheciospongiae</name>
    <dbReference type="NCBI Taxonomy" id="909613"/>
    <lineage>
        <taxon>Bacteria</taxon>
        <taxon>Bacillati</taxon>
        <taxon>Actinomycetota</taxon>
        <taxon>Actinomycetes</taxon>
        <taxon>Pseudonocardiales</taxon>
        <taxon>Pseudonocardiaceae</taxon>
        <taxon>Actinokineospora</taxon>
    </lineage>
</organism>
<accession>W7J279</accession>
<reference evidence="2 3" key="1">
    <citation type="journal article" date="2014" name="Genome Announc.">
        <title>Draft Genome Sequence of the Antitrypanosomally Active Sponge-Associated Bacterium Actinokineospora sp. Strain EG49.</title>
        <authorList>
            <person name="Harjes J."/>
            <person name="Ryu T."/>
            <person name="Abdelmohsen U.R."/>
            <person name="Moitinho-Silva L."/>
            <person name="Horn H."/>
            <person name="Ravasi T."/>
            <person name="Hentschel U."/>
        </authorList>
    </citation>
    <scope>NUCLEOTIDE SEQUENCE [LARGE SCALE GENOMIC DNA]</scope>
    <source>
        <strain evidence="2 3">EG49</strain>
    </source>
</reference>
<comment type="caution">
    <text evidence="2">The sequence shown here is derived from an EMBL/GenBank/DDBJ whole genome shotgun (WGS) entry which is preliminary data.</text>
</comment>
<gene>
    <name evidence="2" type="ORF">UO65_4480</name>
</gene>
<proteinExistence type="predicted"/>
<feature type="region of interest" description="Disordered" evidence="1">
    <location>
        <begin position="1"/>
        <end position="42"/>
    </location>
</feature>
<dbReference type="STRING" id="909613.UO65_4480"/>
<dbReference type="Proteomes" id="UP000019277">
    <property type="component" value="Unassembled WGS sequence"/>
</dbReference>
<sequence length="42" mass="4562">MTGCRPLHSGRRASGAPDGRAAVQALRTSAGPQTRRGRRRCW</sequence>
<name>W7J279_9PSEU</name>